<accession>A0ABV7D6Q2</accession>
<dbReference type="Gene3D" id="3.10.450.50">
    <property type="match status" value="1"/>
</dbReference>
<dbReference type="Proteomes" id="UP001595444">
    <property type="component" value="Unassembled WGS sequence"/>
</dbReference>
<protein>
    <submittedName>
        <fullName evidence="2">Nuclear transport factor 2 family protein</fullName>
    </submittedName>
</protein>
<keyword evidence="3" id="KW-1185">Reference proteome</keyword>
<dbReference type="RefSeq" id="WP_194213747.1">
    <property type="nucleotide sequence ID" value="NZ_CP061205.1"/>
</dbReference>
<reference evidence="3" key="1">
    <citation type="journal article" date="2019" name="Int. J. Syst. Evol. Microbiol.">
        <title>The Global Catalogue of Microorganisms (GCM) 10K type strain sequencing project: providing services to taxonomists for standard genome sequencing and annotation.</title>
        <authorList>
            <consortium name="The Broad Institute Genomics Platform"/>
            <consortium name="The Broad Institute Genome Sequencing Center for Infectious Disease"/>
            <person name="Wu L."/>
            <person name="Ma J."/>
        </authorList>
    </citation>
    <scope>NUCLEOTIDE SEQUENCE [LARGE SCALE GENOMIC DNA]</scope>
    <source>
        <strain evidence="3">KCTC 62164</strain>
    </source>
</reference>
<dbReference type="SUPFAM" id="SSF54427">
    <property type="entry name" value="NTF2-like"/>
    <property type="match status" value="1"/>
</dbReference>
<comment type="caution">
    <text evidence="2">The sequence shown here is derived from an EMBL/GenBank/DDBJ whole genome shotgun (WGS) entry which is preliminary data.</text>
</comment>
<dbReference type="Pfam" id="PF13577">
    <property type="entry name" value="SnoaL_4"/>
    <property type="match status" value="1"/>
</dbReference>
<dbReference type="CDD" id="cd00531">
    <property type="entry name" value="NTF2_like"/>
    <property type="match status" value="1"/>
</dbReference>
<gene>
    <name evidence="2" type="ORF">ACFOKA_11840</name>
</gene>
<evidence type="ECO:0000259" key="1">
    <source>
        <dbReference type="Pfam" id="PF13577"/>
    </source>
</evidence>
<organism evidence="2 3">
    <name type="scientific">Kordiimonas pumila</name>
    <dbReference type="NCBI Taxonomy" id="2161677"/>
    <lineage>
        <taxon>Bacteria</taxon>
        <taxon>Pseudomonadati</taxon>
        <taxon>Pseudomonadota</taxon>
        <taxon>Alphaproteobacteria</taxon>
        <taxon>Kordiimonadales</taxon>
        <taxon>Kordiimonadaceae</taxon>
        <taxon>Kordiimonas</taxon>
    </lineage>
</organism>
<proteinExistence type="predicted"/>
<dbReference type="InterPro" id="IPR037401">
    <property type="entry name" value="SnoaL-like"/>
</dbReference>
<evidence type="ECO:0000313" key="2">
    <source>
        <dbReference type="EMBL" id="MFC3052595.1"/>
    </source>
</evidence>
<sequence length="177" mass="20115">MTQPNTLETLLAKQDIHDVLVNYARAVDRADAPLLKSCYHSDAIEEHGNTYTGPAHAYADGAAERLMKLKHPMAHYLCNVHIDLNLGQNIAYVESYLLTFARFDKGTDPWDTLTGGRIVDRFECRDGVWKIAHRKMAFDWNHDMPSSEGWCLGLFKPEDPGMIMGKRGQADLSYQRF</sequence>
<dbReference type="InterPro" id="IPR032710">
    <property type="entry name" value="NTF2-like_dom_sf"/>
</dbReference>
<dbReference type="EMBL" id="JBHRSL010000010">
    <property type="protein sequence ID" value="MFC3052595.1"/>
    <property type="molecule type" value="Genomic_DNA"/>
</dbReference>
<evidence type="ECO:0000313" key="3">
    <source>
        <dbReference type="Proteomes" id="UP001595444"/>
    </source>
</evidence>
<name>A0ABV7D6Q2_9PROT</name>
<feature type="domain" description="SnoaL-like" evidence="1">
    <location>
        <begin position="9"/>
        <end position="135"/>
    </location>
</feature>